<reference evidence="2" key="1">
    <citation type="journal article" date="2021" name="Nat. Commun.">
        <title>Genetic determinants of endophytism in the Arabidopsis root mycobiome.</title>
        <authorList>
            <person name="Mesny F."/>
            <person name="Miyauchi S."/>
            <person name="Thiergart T."/>
            <person name="Pickel B."/>
            <person name="Atanasova L."/>
            <person name="Karlsson M."/>
            <person name="Huettel B."/>
            <person name="Barry K.W."/>
            <person name="Haridas S."/>
            <person name="Chen C."/>
            <person name="Bauer D."/>
            <person name="Andreopoulos W."/>
            <person name="Pangilinan J."/>
            <person name="LaButti K."/>
            <person name="Riley R."/>
            <person name="Lipzen A."/>
            <person name="Clum A."/>
            <person name="Drula E."/>
            <person name="Henrissat B."/>
            <person name="Kohler A."/>
            <person name="Grigoriev I.V."/>
            <person name="Martin F.M."/>
            <person name="Hacquard S."/>
        </authorList>
    </citation>
    <scope>NUCLEOTIDE SEQUENCE</scope>
    <source>
        <strain evidence="2">MPI-CAGE-CH-0235</strain>
    </source>
</reference>
<dbReference type="Pfam" id="PF06985">
    <property type="entry name" value="HET"/>
    <property type="match status" value="1"/>
</dbReference>
<evidence type="ECO:0000259" key="1">
    <source>
        <dbReference type="Pfam" id="PF06985"/>
    </source>
</evidence>
<dbReference type="Pfam" id="PF26639">
    <property type="entry name" value="Het-6_barrel"/>
    <property type="match status" value="1"/>
</dbReference>
<dbReference type="EMBL" id="JAGPNK010000013">
    <property type="protein sequence ID" value="KAH7309637.1"/>
    <property type="molecule type" value="Genomic_DNA"/>
</dbReference>
<proteinExistence type="predicted"/>
<dbReference type="Proteomes" id="UP000813444">
    <property type="component" value="Unassembled WGS sequence"/>
</dbReference>
<sequence length="655" mass="74596">MSVADACYPVILRVVRPVHVLDDTLGAKWMTEAIRNRDSENPTSRLQRFHDLFKKRQAEASAEPETTEWYRYGSIGPRDIRLLRLKPGSKTDDIHITLTTHSVDDGHEYEALSYTWGDASQIHYIRCHEKLIQVTKNLFEALHHLRYTDRDRIIWIDAVCINQGDIVERGAQVQLMCDIYKRAKSVVVWLGEATNDSTTAINLMKKLHEVSLNATAQDWAKPISEKELKDIGLPEAYSTDWAAIEALYCRQWFRRIWIIQEISLARSAFVQCGEDGMPWPDFATAASYMYQRYFIRLVNVRIAHVLTPYQIMCRVQDNGGQEDLISLLFGSCRSFATNAIDHVYGLLGLASDKVLIPDYAISVQDAYRKLANAMLLKSSYILNLVGDPFWNNIEGLSSWVPDFSSHQRANPFLYLGGGQTSESFFACRDPTFIPRFSPDGKTLWLRGVMLDKVRRTGKRFTTRKNYSNLTRVFMNHRLGEVSNIIMAQLLRVWEQIVLDLKCYPTGEDVESVCHSIMVAGEDVTPKGIAGATMAELYALFRGRYLRLPGETTKESRFTTEETRVNAFIYYQFVYRVAYGRRLFSTKKGYAGLGPNSTKAGDCVVLLNGGRTAYILRPRSKKEPVTYQFLGEAYVHGVMNGEGFALGLESKEFTIL</sequence>
<dbReference type="PANTHER" id="PTHR24148">
    <property type="entry name" value="ANKYRIN REPEAT DOMAIN-CONTAINING PROTEIN 39 HOMOLOG-RELATED"/>
    <property type="match status" value="1"/>
</dbReference>
<accession>A0A8K0SJB5</accession>
<name>A0A8K0SJB5_9HYPO</name>
<dbReference type="AlphaFoldDB" id="A0A8K0SJB5"/>
<keyword evidence="3" id="KW-1185">Reference proteome</keyword>
<dbReference type="OrthoDB" id="2157530at2759"/>
<evidence type="ECO:0000313" key="3">
    <source>
        <dbReference type="Proteomes" id="UP000813444"/>
    </source>
</evidence>
<dbReference type="InterPro" id="IPR010730">
    <property type="entry name" value="HET"/>
</dbReference>
<evidence type="ECO:0000313" key="2">
    <source>
        <dbReference type="EMBL" id="KAH7309637.1"/>
    </source>
</evidence>
<gene>
    <name evidence="2" type="ORF">B0I35DRAFT_84688</name>
</gene>
<protein>
    <submittedName>
        <fullName evidence="2">Heterokaryon incompatibility protein-domain-containing protein</fullName>
    </submittedName>
</protein>
<dbReference type="InterPro" id="IPR052895">
    <property type="entry name" value="HetReg/Transcr_Mod"/>
</dbReference>
<dbReference type="PANTHER" id="PTHR24148:SF73">
    <property type="entry name" value="HET DOMAIN PROTEIN (AFU_ORTHOLOGUE AFUA_8G01020)"/>
    <property type="match status" value="1"/>
</dbReference>
<comment type="caution">
    <text evidence="2">The sequence shown here is derived from an EMBL/GenBank/DDBJ whole genome shotgun (WGS) entry which is preliminary data.</text>
</comment>
<feature type="domain" description="Heterokaryon incompatibility" evidence="1">
    <location>
        <begin position="109"/>
        <end position="261"/>
    </location>
</feature>
<organism evidence="2 3">
    <name type="scientific">Stachybotrys elegans</name>
    <dbReference type="NCBI Taxonomy" id="80388"/>
    <lineage>
        <taxon>Eukaryota</taxon>
        <taxon>Fungi</taxon>
        <taxon>Dikarya</taxon>
        <taxon>Ascomycota</taxon>
        <taxon>Pezizomycotina</taxon>
        <taxon>Sordariomycetes</taxon>
        <taxon>Hypocreomycetidae</taxon>
        <taxon>Hypocreales</taxon>
        <taxon>Stachybotryaceae</taxon>
        <taxon>Stachybotrys</taxon>
    </lineage>
</organism>